<evidence type="ECO:0000256" key="6">
    <source>
        <dbReference type="ARBA" id="ARBA00022989"/>
    </source>
</evidence>
<keyword evidence="4 9" id="KW-0812">Transmembrane</keyword>
<dbReference type="GO" id="GO:0005886">
    <property type="term" value="C:plasma membrane"/>
    <property type="evidence" value="ECO:0007669"/>
    <property type="project" value="UniProtKB-SubCell"/>
</dbReference>
<dbReference type="PANTHER" id="PTHR33910">
    <property type="entry name" value="PROTEIN TRANSLOCASE SUBUNIT SECE"/>
    <property type="match status" value="1"/>
</dbReference>
<gene>
    <name evidence="9 11" type="primary">secE</name>
    <name evidence="11" type="ORF">M3I19_06540</name>
</gene>
<evidence type="ECO:0000256" key="4">
    <source>
        <dbReference type="ARBA" id="ARBA00022692"/>
    </source>
</evidence>
<evidence type="ECO:0000256" key="9">
    <source>
        <dbReference type="HAMAP-Rule" id="MF_00422"/>
    </source>
</evidence>
<feature type="compositionally biased region" description="Basic residues" evidence="10">
    <location>
        <begin position="1"/>
        <end position="13"/>
    </location>
</feature>
<dbReference type="InterPro" id="IPR038379">
    <property type="entry name" value="SecE_sf"/>
</dbReference>
<dbReference type="Pfam" id="PF00584">
    <property type="entry name" value="SecE"/>
    <property type="match status" value="1"/>
</dbReference>
<name>A0A9E7AN05_9ACTN</name>
<evidence type="ECO:0000313" key="12">
    <source>
        <dbReference type="Proteomes" id="UP000831562"/>
    </source>
</evidence>
<evidence type="ECO:0000256" key="1">
    <source>
        <dbReference type="ARBA" id="ARBA00004370"/>
    </source>
</evidence>
<keyword evidence="8 9" id="KW-0472">Membrane</keyword>
<dbReference type="PANTHER" id="PTHR33910:SF1">
    <property type="entry name" value="PROTEIN TRANSLOCASE SUBUNIT SECE"/>
    <property type="match status" value="1"/>
</dbReference>
<comment type="function">
    <text evidence="9">Essential subunit of the Sec protein translocation channel SecYEG. Clamps together the 2 halves of SecY. May contact the channel plug during translocation.</text>
</comment>
<comment type="subcellular location">
    <subcellularLocation>
        <location evidence="9">Cell membrane</location>
        <topology evidence="9">Single-pass membrane protein</topology>
    </subcellularLocation>
    <subcellularLocation>
        <location evidence="1">Membrane</location>
    </subcellularLocation>
</comment>
<dbReference type="GO" id="GO:0065002">
    <property type="term" value="P:intracellular protein transmembrane transport"/>
    <property type="evidence" value="ECO:0007669"/>
    <property type="project" value="UniProtKB-UniRule"/>
</dbReference>
<keyword evidence="7 9" id="KW-0811">Translocation</keyword>
<dbReference type="InterPro" id="IPR005807">
    <property type="entry name" value="SecE_bac"/>
</dbReference>
<dbReference type="PROSITE" id="PS01067">
    <property type="entry name" value="SECE_SEC61G"/>
    <property type="match status" value="1"/>
</dbReference>
<keyword evidence="6 9" id="KW-1133">Transmembrane helix</keyword>
<dbReference type="HAMAP" id="MF_00422">
    <property type="entry name" value="SecE"/>
    <property type="match status" value="1"/>
</dbReference>
<evidence type="ECO:0000256" key="5">
    <source>
        <dbReference type="ARBA" id="ARBA00022927"/>
    </source>
</evidence>
<dbReference type="Gene3D" id="1.20.5.1030">
    <property type="entry name" value="Preprotein translocase secy subunit"/>
    <property type="match status" value="1"/>
</dbReference>
<dbReference type="GO" id="GO:0009306">
    <property type="term" value="P:protein secretion"/>
    <property type="evidence" value="ECO:0007669"/>
    <property type="project" value="UniProtKB-UniRule"/>
</dbReference>
<evidence type="ECO:0000256" key="2">
    <source>
        <dbReference type="ARBA" id="ARBA00022448"/>
    </source>
</evidence>
<comment type="similarity">
    <text evidence="9">Belongs to the SecE/SEC61-gamma family.</text>
</comment>
<keyword evidence="2 9" id="KW-0813">Transport</keyword>
<comment type="subunit">
    <text evidence="9">Component of the Sec protein translocase complex. Heterotrimer consisting of SecY, SecE and SecG subunits. The heterotrimers can form oligomers, although 1 heterotrimer is thought to be able to translocate proteins. Interacts with the ribosome. Interacts with SecDF, and other proteins may be involved. Interacts with SecA.</text>
</comment>
<keyword evidence="5 9" id="KW-0653">Protein transport</keyword>
<dbReference type="GO" id="GO:0043952">
    <property type="term" value="P:protein transport by the Sec complex"/>
    <property type="evidence" value="ECO:0007669"/>
    <property type="project" value="UniProtKB-UniRule"/>
</dbReference>
<feature type="transmembrane region" description="Helical" evidence="9">
    <location>
        <begin position="83"/>
        <end position="104"/>
    </location>
</feature>
<reference evidence="11" key="1">
    <citation type="submission" date="2022-05" db="EMBL/GenBank/DDBJ databases">
        <title>Using nanopore sequencing to obtain complete genomes from saliva samples.</title>
        <authorList>
            <person name="Baker J.L."/>
        </authorList>
    </citation>
    <scope>NUCLEOTIDE SEQUENCE</scope>
    <source>
        <strain evidence="11">JCVI-JB-Lp32</strain>
    </source>
</reference>
<dbReference type="GO" id="GO:0006605">
    <property type="term" value="P:protein targeting"/>
    <property type="evidence" value="ECO:0007669"/>
    <property type="project" value="UniProtKB-UniRule"/>
</dbReference>
<accession>A0A9E7AN05</accession>
<sequence length="120" mass="13024">MANKERNKRSARKARAEERAQREALQAEATPEASAKATKAEAKKQEKSIQRNANPGFFGRLGAYFAGVRTEMHRVVWPSSSELAGFSVAVIATIIFFGLVTWLVDTGIVAGLVAFTGLRG</sequence>
<dbReference type="GO" id="GO:0008320">
    <property type="term" value="F:protein transmembrane transporter activity"/>
    <property type="evidence" value="ECO:0007669"/>
    <property type="project" value="UniProtKB-UniRule"/>
</dbReference>
<feature type="compositionally biased region" description="Basic and acidic residues" evidence="10">
    <location>
        <begin position="38"/>
        <end position="49"/>
    </location>
</feature>
<dbReference type="EMBL" id="CP097092">
    <property type="protein sequence ID" value="UQF77933.1"/>
    <property type="molecule type" value="Genomic_DNA"/>
</dbReference>
<protein>
    <recommendedName>
        <fullName evidence="9">Protein translocase subunit SecE</fullName>
    </recommendedName>
</protein>
<dbReference type="NCBIfam" id="TIGR00964">
    <property type="entry name" value="secE_bact"/>
    <property type="match status" value="1"/>
</dbReference>
<organism evidence="11 12">
    <name type="scientific">Lancefieldella parvula</name>
    <dbReference type="NCBI Taxonomy" id="1382"/>
    <lineage>
        <taxon>Bacteria</taxon>
        <taxon>Bacillati</taxon>
        <taxon>Actinomycetota</taxon>
        <taxon>Coriobacteriia</taxon>
        <taxon>Coriobacteriales</taxon>
        <taxon>Atopobiaceae</taxon>
        <taxon>Lancefieldella</taxon>
    </lineage>
</organism>
<dbReference type="Proteomes" id="UP000831562">
    <property type="component" value="Chromosome"/>
</dbReference>
<evidence type="ECO:0000313" key="11">
    <source>
        <dbReference type="EMBL" id="UQF77933.1"/>
    </source>
</evidence>
<keyword evidence="3 9" id="KW-1003">Cell membrane</keyword>
<dbReference type="InterPro" id="IPR001901">
    <property type="entry name" value="Translocase_SecE/Sec61-g"/>
</dbReference>
<evidence type="ECO:0000256" key="10">
    <source>
        <dbReference type="SAM" id="MobiDB-lite"/>
    </source>
</evidence>
<evidence type="ECO:0000256" key="8">
    <source>
        <dbReference type="ARBA" id="ARBA00023136"/>
    </source>
</evidence>
<feature type="region of interest" description="Disordered" evidence="10">
    <location>
        <begin position="1"/>
        <end position="55"/>
    </location>
</feature>
<proteinExistence type="inferred from homology"/>
<evidence type="ECO:0000256" key="3">
    <source>
        <dbReference type="ARBA" id="ARBA00022475"/>
    </source>
</evidence>
<feature type="compositionally biased region" description="Low complexity" evidence="10">
    <location>
        <begin position="23"/>
        <end position="37"/>
    </location>
</feature>
<dbReference type="AlphaFoldDB" id="A0A9E7AN05"/>
<evidence type="ECO:0000256" key="7">
    <source>
        <dbReference type="ARBA" id="ARBA00023010"/>
    </source>
</evidence>